<keyword evidence="15 23" id="KW-0482">Metalloprotease</keyword>
<dbReference type="AlphaFoldDB" id="A0A1B6HB93"/>
<keyword evidence="6" id="KW-0336">GPI-anchor</keyword>
<feature type="domain" description="Aminopeptidase N-like N-terminal" evidence="27">
    <location>
        <begin position="35"/>
        <end position="229"/>
    </location>
</feature>
<feature type="binding site" evidence="21">
    <location>
        <position position="360"/>
    </location>
    <ligand>
        <name>Zn(2+)</name>
        <dbReference type="ChEBI" id="CHEBI:29105"/>
        <note>catalytic</note>
    </ligand>
</feature>
<dbReference type="InterPro" id="IPR027268">
    <property type="entry name" value="Peptidase_M4/M1_CTD_sf"/>
</dbReference>
<reference evidence="28" key="1">
    <citation type="submission" date="2015-11" db="EMBL/GenBank/DDBJ databases">
        <title>De novo transcriptome assembly of four potential Pierce s Disease insect vectors from Arizona vineyards.</title>
        <authorList>
            <person name="Tassone E.E."/>
        </authorList>
    </citation>
    <scope>NUCLEOTIDE SEQUENCE</scope>
</reference>
<feature type="binding site" evidence="21">
    <location>
        <position position="341"/>
    </location>
    <ligand>
        <name>Zn(2+)</name>
        <dbReference type="ChEBI" id="CHEBI:29105"/>
        <note>catalytic</note>
    </ligand>
</feature>
<evidence type="ECO:0000256" key="9">
    <source>
        <dbReference type="ARBA" id="ARBA00022723"/>
    </source>
</evidence>
<dbReference type="Gene3D" id="1.10.390.10">
    <property type="entry name" value="Neutral Protease Domain 2"/>
    <property type="match status" value="1"/>
</dbReference>
<evidence type="ECO:0000256" key="12">
    <source>
        <dbReference type="ARBA" id="ARBA00022833"/>
    </source>
</evidence>
<dbReference type="InterPro" id="IPR034016">
    <property type="entry name" value="M1_APN-typ"/>
</dbReference>
<keyword evidence="11 23" id="KW-0378">Hydrolase</keyword>
<evidence type="ECO:0000256" key="2">
    <source>
        <dbReference type="ARBA" id="ARBA00004606"/>
    </source>
</evidence>
<keyword evidence="5" id="KW-1003">Cell membrane</keyword>
<dbReference type="InterPro" id="IPR024571">
    <property type="entry name" value="ERAP1-like_C_dom"/>
</dbReference>
<feature type="binding site" evidence="21">
    <location>
        <position position="337"/>
    </location>
    <ligand>
        <name>Zn(2+)</name>
        <dbReference type="ChEBI" id="CHEBI:29105"/>
        <note>catalytic</note>
    </ligand>
</feature>
<dbReference type="SUPFAM" id="SSF63737">
    <property type="entry name" value="Leukotriene A4 hydrolase N-terminal domain"/>
    <property type="match status" value="1"/>
</dbReference>
<evidence type="ECO:0000256" key="24">
    <source>
        <dbReference type="SAM" id="SignalP"/>
    </source>
</evidence>
<evidence type="ECO:0000256" key="13">
    <source>
        <dbReference type="ARBA" id="ARBA00022968"/>
    </source>
</evidence>
<evidence type="ECO:0000313" key="28">
    <source>
        <dbReference type="EMBL" id="JAS71869.1"/>
    </source>
</evidence>
<dbReference type="EMBL" id="GECU01035837">
    <property type="protein sequence ID" value="JAS71869.1"/>
    <property type="molecule type" value="Transcribed_RNA"/>
</dbReference>
<dbReference type="Pfam" id="PF17900">
    <property type="entry name" value="Peptidase_M1_N"/>
    <property type="match status" value="1"/>
</dbReference>
<keyword evidence="14" id="KW-1133">Transmembrane helix</keyword>
<dbReference type="SUPFAM" id="SSF55486">
    <property type="entry name" value="Metalloproteases ('zincins'), catalytic domain"/>
    <property type="match status" value="1"/>
</dbReference>
<evidence type="ECO:0000256" key="15">
    <source>
        <dbReference type="ARBA" id="ARBA00023049"/>
    </source>
</evidence>
<evidence type="ECO:0000256" key="5">
    <source>
        <dbReference type="ARBA" id="ARBA00022475"/>
    </source>
</evidence>
<evidence type="ECO:0000256" key="11">
    <source>
        <dbReference type="ARBA" id="ARBA00022801"/>
    </source>
</evidence>
<keyword evidence="23" id="KW-0031">Aminopeptidase</keyword>
<evidence type="ECO:0000256" key="14">
    <source>
        <dbReference type="ARBA" id="ARBA00022989"/>
    </source>
</evidence>
<dbReference type="InterPro" id="IPR045357">
    <property type="entry name" value="Aminopeptidase_N-like_N"/>
</dbReference>
<dbReference type="InterPro" id="IPR014782">
    <property type="entry name" value="Peptidase_M1_dom"/>
</dbReference>
<dbReference type="GO" id="GO:0098552">
    <property type="term" value="C:side of membrane"/>
    <property type="evidence" value="ECO:0007669"/>
    <property type="project" value="UniProtKB-KW"/>
</dbReference>
<keyword evidence="17" id="KW-1015">Disulfide bond</keyword>
<evidence type="ECO:0000256" key="1">
    <source>
        <dbReference type="ARBA" id="ARBA00000098"/>
    </source>
</evidence>
<dbReference type="Gene3D" id="2.60.40.1730">
    <property type="entry name" value="tricorn interacting facor f3 domain"/>
    <property type="match status" value="1"/>
</dbReference>
<dbReference type="InterPro" id="IPR001930">
    <property type="entry name" value="Peptidase_M1"/>
</dbReference>
<evidence type="ECO:0000256" key="3">
    <source>
        <dbReference type="ARBA" id="ARBA00004609"/>
    </source>
</evidence>
<keyword evidence="18" id="KW-0325">Glycoprotein</keyword>
<evidence type="ECO:0000256" key="22">
    <source>
        <dbReference type="PIRSR" id="PIRSR634016-4"/>
    </source>
</evidence>
<keyword evidence="9 21" id="KW-0479">Metal-binding</keyword>
<dbReference type="GO" id="GO:0042277">
    <property type="term" value="F:peptide binding"/>
    <property type="evidence" value="ECO:0007669"/>
    <property type="project" value="TreeGrafter"/>
</dbReference>
<dbReference type="InterPro" id="IPR050344">
    <property type="entry name" value="Peptidase_M1_aminopeptidases"/>
</dbReference>
<protein>
    <recommendedName>
        <fullName evidence="23">Aminopeptidase</fullName>
        <ecNumber evidence="23">3.4.11.-</ecNumber>
    </recommendedName>
</protein>
<dbReference type="GO" id="GO:0016285">
    <property type="term" value="F:alanyl aminopeptidase activity"/>
    <property type="evidence" value="ECO:0007669"/>
    <property type="project" value="UniProtKB-EC"/>
</dbReference>
<evidence type="ECO:0000256" key="18">
    <source>
        <dbReference type="ARBA" id="ARBA00023180"/>
    </source>
</evidence>
<dbReference type="Gene3D" id="2.60.40.1910">
    <property type="match status" value="1"/>
</dbReference>
<dbReference type="Pfam" id="PF01433">
    <property type="entry name" value="Peptidase_M1"/>
    <property type="match status" value="1"/>
</dbReference>
<feature type="active site" description="Proton acceptor" evidence="20">
    <location>
        <position position="338"/>
    </location>
</feature>
<keyword evidence="12 21" id="KW-0862">Zinc</keyword>
<evidence type="ECO:0000256" key="17">
    <source>
        <dbReference type="ARBA" id="ARBA00023157"/>
    </source>
</evidence>
<gene>
    <name evidence="28" type="ORF">g.23111</name>
</gene>
<sequence>MLQSGLLALLVFVGFTSAENAPYEPPSYRLKGDVVPSHYTLEIVTDLDNFSYTGNVHIEMECKLPTDTIYLHSVNLNIHEKEVTFKRIIKEQQFEDLPLSGIDHDIKNEFLVIKLKEKLNPGTKYTVYIPFDGILSEGLAGYYRSSYLDRSTNTTKWLAVTQFESTDARRAFPCFDEPSMKAIFTIKMGHKQEFTSVSNMPLVQTIPFENKPGWVWDQFKDTVPMSTYLVAFMVSDFEFRESDHQSNNVVFRIWARKDAIGQVEFARTVGPKFLSYYEQYFDVGYPLPKQDMVAIPDFSAGAMENWGLITYRETALLYDERTTSRAFQHNIASVIAHELAHQWFGNLVTMFWWTDLWLNEGFATYVAGLGVHHEFPEWNSLDGVAVENLLTVYSLDALESSHPVSVPIGHPSEITQIFDHISYKKGAFLLRMMNLFLGEEVFRHGVSEYLKKHRYGNAAQDDLWASLTEQAHKANTLSAELSVKLIMDSWTVQTGYPVLSVVRDYQNGKATLSQHRFLAVKSKDEESKLNTCWWIPLTFSTPKLSNFSETRPKQWLSCNEKELSIDIQASSTEWVVFNNKFAGLYRVNYDKDNWNLLADVLNSPDFTKIDVLNRVQILSDALDLAWRGDLPYPLAFRLVSYLKHETEYLPWRAALNTLNNIDRMMRRTPKYGQFREYMRELLQPIYNKFSKMTQQPDTYEGIKHQSLILSWSCRFDIGDCVSQAKDLFRQWQLSPENNMIPKDLRSLVYCQGVKAGGEKAWEFIWQKYRASNVGTEQSQMLGALSCSREVWLINRYLEWSIDESSGIRRQDSSTVFGSVAHTDMGYYLAQRFFARNIQRIYKYHGPKATRLGRYIASLAEQMIYNDELVELKRVTDENGDVLNDSKLAISQSLESVAVNIAWLQNNYETISKTLSL</sequence>
<evidence type="ECO:0000256" key="7">
    <source>
        <dbReference type="ARBA" id="ARBA00022670"/>
    </source>
</evidence>
<accession>A0A1B6HB93</accession>
<comment type="cofactor">
    <cofactor evidence="21 23">
        <name>Zn(2+)</name>
        <dbReference type="ChEBI" id="CHEBI:29105"/>
    </cofactor>
    <text evidence="21 23">Binds 1 zinc ion per subunit.</text>
</comment>
<proteinExistence type="inferred from homology"/>
<dbReference type="GO" id="GO:0005737">
    <property type="term" value="C:cytoplasm"/>
    <property type="evidence" value="ECO:0007669"/>
    <property type="project" value="TreeGrafter"/>
</dbReference>
<evidence type="ECO:0000256" key="21">
    <source>
        <dbReference type="PIRSR" id="PIRSR634016-3"/>
    </source>
</evidence>
<keyword evidence="13" id="KW-0735">Signal-anchor</keyword>
<dbReference type="InterPro" id="IPR042097">
    <property type="entry name" value="Aminopeptidase_N-like_N_sf"/>
</dbReference>
<dbReference type="Gene3D" id="1.25.50.20">
    <property type="match status" value="1"/>
</dbReference>
<dbReference type="CDD" id="cd09601">
    <property type="entry name" value="M1_APN-Q_like"/>
    <property type="match status" value="1"/>
</dbReference>
<dbReference type="GO" id="GO:0008270">
    <property type="term" value="F:zinc ion binding"/>
    <property type="evidence" value="ECO:0007669"/>
    <property type="project" value="UniProtKB-UniRule"/>
</dbReference>
<evidence type="ECO:0000259" key="26">
    <source>
        <dbReference type="Pfam" id="PF11838"/>
    </source>
</evidence>
<comment type="catalytic activity">
    <reaction evidence="1">
        <text>Release of an N-terminal amino acid, Xaa-|-Yaa- from a peptide, amide or arylamide. Xaa is preferably Ala, but may be most amino acids including Pro (slow action). When a terminal hydrophobic residue is followed by a prolyl residue, the two may be released as an intact Xaa-Pro dipeptide.</text>
        <dbReference type="EC" id="3.4.11.2"/>
    </reaction>
</comment>
<dbReference type="PRINTS" id="PR00756">
    <property type="entry name" value="ALADIPTASE"/>
</dbReference>
<evidence type="ECO:0000256" key="23">
    <source>
        <dbReference type="RuleBase" id="RU364040"/>
    </source>
</evidence>
<dbReference type="Pfam" id="PF11838">
    <property type="entry name" value="ERAP1_C"/>
    <property type="match status" value="1"/>
</dbReference>
<dbReference type="PANTHER" id="PTHR11533">
    <property type="entry name" value="PROTEASE M1 ZINC METALLOPROTEASE"/>
    <property type="match status" value="1"/>
</dbReference>
<keyword evidence="8" id="KW-0812">Transmembrane</keyword>
<keyword evidence="7 23" id="KW-0645">Protease</keyword>
<feature type="chain" id="PRO_5008584208" description="Aminopeptidase" evidence="24">
    <location>
        <begin position="19"/>
        <end position="916"/>
    </location>
</feature>
<evidence type="ECO:0000256" key="19">
    <source>
        <dbReference type="ARBA" id="ARBA00023288"/>
    </source>
</evidence>
<evidence type="ECO:0000256" key="6">
    <source>
        <dbReference type="ARBA" id="ARBA00022622"/>
    </source>
</evidence>
<feature type="signal peptide" evidence="24">
    <location>
        <begin position="1"/>
        <end position="18"/>
    </location>
</feature>
<evidence type="ECO:0000256" key="16">
    <source>
        <dbReference type="ARBA" id="ARBA00023136"/>
    </source>
</evidence>
<organism evidence="28">
    <name type="scientific">Homalodisca liturata</name>
    <dbReference type="NCBI Taxonomy" id="320908"/>
    <lineage>
        <taxon>Eukaryota</taxon>
        <taxon>Metazoa</taxon>
        <taxon>Ecdysozoa</taxon>
        <taxon>Arthropoda</taxon>
        <taxon>Hexapoda</taxon>
        <taxon>Insecta</taxon>
        <taxon>Pterygota</taxon>
        <taxon>Neoptera</taxon>
        <taxon>Paraneoptera</taxon>
        <taxon>Hemiptera</taxon>
        <taxon>Auchenorrhyncha</taxon>
        <taxon>Membracoidea</taxon>
        <taxon>Cicadellidae</taxon>
        <taxon>Cicadellinae</taxon>
        <taxon>Proconiini</taxon>
        <taxon>Homalodisca</taxon>
    </lineage>
</organism>
<evidence type="ECO:0000256" key="8">
    <source>
        <dbReference type="ARBA" id="ARBA00022692"/>
    </source>
</evidence>
<dbReference type="FunFam" id="2.60.40.1730:FF:000012">
    <property type="entry name" value="Aminopeptidase N"/>
    <property type="match status" value="1"/>
</dbReference>
<keyword evidence="10 24" id="KW-0732">Signal</keyword>
<comment type="subcellular location">
    <subcellularLocation>
        <location evidence="3">Cell membrane</location>
        <topology evidence="3">Lipid-anchor</topology>
        <topology evidence="3">GPI-anchor</topology>
    </subcellularLocation>
    <subcellularLocation>
        <location evidence="2">Membrane</location>
        <topology evidence="2">Single-pass type II membrane protein</topology>
    </subcellularLocation>
</comment>
<feature type="site" description="Transition state stabilizer" evidence="22">
    <location>
        <position position="423"/>
    </location>
</feature>
<evidence type="ECO:0000259" key="25">
    <source>
        <dbReference type="Pfam" id="PF01433"/>
    </source>
</evidence>
<dbReference type="FunFam" id="1.10.390.10:FF:000016">
    <property type="entry name" value="Glutamyl aminopeptidase"/>
    <property type="match status" value="1"/>
</dbReference>
<dbReference type="GO" id="GO:0070006">
    <property type="term" value="F:metalloaminopeptidase activity"/>
    <property type="evidence" value="ECO:0007669"/>
    <property type="project" value="TreeGrafter"/>
</dbReference>
<dbReference type="FunFam" id="1.25.50.20:FF:000001">
    <property type="entry name" value="Aminopeptidase"/>
    <property type="match status" value="1"/>
</dbReference>
<dbReference type="GO" id="GO:0005615">
    <property type="term" value="C:extracellular space"/>
    <property type="evidence" value="ECO:0007669"/>
    <property type="project" value="TreeGrafter"/>
</dbReference>
<feature type="domain" description="ERAP1-like C-terminal" evidence="26">
    <location>
        <begin position="574"/>
        <end position="896"/>
    </location>
</feature>
<feature type="domain" description="Peptidase M1 membrane alanine aminopeptidase" evidence="25">
    <location>
        <begin position="269"/>
        <end position="490"/>
    </location>
</feature>
<comment type="similarity">
    <text evidence="4 23">Belongs to the peptidase M1 family.</text>
</comment>
<name>A0A1B6HB93_9HEMI</name>
<keyword evidence="19" id="KW-0449">Lipoprotein</keyword>
<evidence type="ECO:0000256" key="4">
    <source>
        <dbReference type="ARBA" id="ARBA00010136"/>
    </source>
</evidence>
<evidence type="ECO:0000259" key="27">
    <source>
        <dbReference type="Pfam" id="PF17900"/>
    </source>
</evidence>
<evidence type="ECO:0000256" key="10">
    <source>
        <dbReference type="ARBA" id="ARBA00022729"/>
    </source>
</evidence>
<dbReference type="GO" id="GO:0043171">
    <property type="term" value="P:peptide catabolic process"/>
    <property type="evidence" value="ECO:0007669"/>
    <property type="project" value="TreeGrafter"/>
</dbReference>
<evidence type="ECO:0000256" key="20">
    <source>
        <dbReference type="PIRSR" id="PIRSR634016-1"/>
    </source>
</evidence>
<dbReference type="EC" id="3.4.11.-" evidence="23"/>
<dbReference type="GO" id="GO:0005886">
    <property type="term" value="C:plasma membrane"/>
    <property type="evidence" value="ECO:0007669"/>
    <property type="project" value="UniProtKB-SubCell"/>
</dbReference>
<dbReference type="FunFam" id="2.60.40.1910:FF:000008">
    <property type="entry name" value="Aminopeptidase"/>
    <property type="match status" value="1"/>
</dbReference>
<dbReference type="GO" id="GO:0006508">
    <property type="term" value="P:proteolysis"/>
    <property type="evidence" value="ECO:0007669"/>
    <property type="project" value="UniProtKB-KW"/>
</dbReference>
<dbReference type="PANTHER" id="PTHR11533:SF253">
    <property type="entry name" value="AMINOPEPTIDASE-RELATED"/>
    <property type="match status" value="1"/>
</dbReference>
<keyword evidence="16" id="KW-0472">Membrane</keyword>